<dbReference type="Pfam" id="PF13592">
    <property type="entry name" value="HTH_33"/>
    <property type="match status" value="1"/>
</dbReference>
<dbReference type="InterPro" id="IPR025959">
    <property type="entry name" value="Winged_HTH_dom"/>
</dbReference>
<dbReference type="Proteomes" id="UP000286287">
    <property type="component" value="Unassembled WGS sequence"/>
</dbReference>
<feature type="domain" description="Winged helix-turn helix" evidence="2">
    <location>
        <begin position="95"/>
        <end position="152"/>
    </location>
</feature>
<evidence type="ECO:0000313" key="3">
    <source>
        <dbReference type="EMBL" id="RJF75317.1"/>
    </source>
</evidence>
<feature type="domain" description="Tc1-like transposase DDE" evidence="1">
    <location>
        <begin position="167"/>
        <end position="298"/>
    </location>
</feature>
<evidence type="ECO:0000259" key="1">
    <source>
        <dbReference type="Pfam" id="PF13358"/>
    </source>
</evidence>
<dbReference type="PANTHER" id="PTHR46564">
    <property type="entry name" value="TRANSPOSASE"/>
    <property type="match status" value="1"/>
</dbReference>
<accession>A0A418VH17</accession>
<comment type="caution">
    <text evidence="3">The sequence shown here is derived from an EMBL/GenBank/DDBJ whole genome shotgun (WGS) entry which is preliminary data.</text>
</comment>
<dbReference type="InterPro" id="IPR047655">
    <property type="entry name" value="Transpos_IS630-like"/>
</dbReference>
<dbReference type="SUPFAM" id="SSF46689">
    <property type="entry name" value="Homeodomain-like"/>
    <property type="match status" value="1"/>
</dbReference>
<dbReference type="Pfam" id="PF13358">
    <property type="entry name" value="DDE_3"/>
    <property type="match status" value="1"/>
</dbReference>
<dbReference type="Gene3D" id="3.30.420.10">
    <property type="entry name" value="Ribonuclease H-like superfamily/Ribonuclease H"/>
    <property type="match status" value="1"/>
</dbReference>
<dbReference type="AlphaFoldDB" id="A0A418VH17"/>
<dbReference type="RefSeq" id="WP_199698443.1">
    <property type="nucleotide sequence ID" value="NZ_QYUJ01000006.1"/>
</dbReference>
<sequence length="332" mass="37898">MSQVWQPKCLTRQQQEERRLFAEPLIKQGTLTSTEIGDLCGVSTSAVRNWRQRLLTRGSLEASVAPGPRRHLTDEQIAQTIDLLRAGPDPVRYQDHRWTCPRVRELIGLRFDVWYDVDHLSRLLHEWGFSLQKPTKRAVEQDQEAVVTWIETKVPALEKKVEDGETLAFLDEVGFSLKPTITRTWATCGQTPVLESKTNWERVSTIGAITTTGQFLQQTHPASIKGPQVISFLKHLLHHVQGKITVILDNASIHKTKALSAFVLGEPRLSVEYLPPYSPELNPIELLWAYIKQHVLANFCPTNLMTLKARLTFGWQHIRYIQLPNRLLYGSS</sequence>
<dbReference type="InterPro" id="IPR036397">
    <property type="entry name" value="RNaseH_sf"/>
</dbReference>
<evidence type="ECO:0000259" key="2">
    <source>
        <dbReference type="Pfam" id="PF13592"/>
    </source>
</evidence>
<evidence type="ECO:0000313" key="4">
    <source>
        <dbReference type="Proteomes" id="UP000286287"/>
    </source>
</evidence>
<protein>
    <submittedName>
        <fullName evidence="3">IS630 family transposase</fullName>
    </submittedName>
</protein>
<dbReference type="NCBIfam" id="NF033545">
    <property type="entry name" value="transpos_IS630"/>
    <property type="match status" value="1"/>
</dbReference>
<organism evidence="3 4">
    <name type="scientific">Deinococcus cavernae</name>
    <dbReference type="NCBI Taxonomy" id="2320857"/>
    <lineage>
        <taxon>Bacteria</taxon>
        <taxon>Thermotogati</taxon>
        <taxon>Deinococcota</taxon>
        <taxon>Deinococci</taxon>
        <taxon>Deinococcales</taxon>
        <taxon>Deinococcaceae</taxon>
        <taxon>Deinococcus</taxon>
    </lineage>
</organism>
<proteinExistence type="predicted"/>
<dbReference type="EMBL" id="QYUJ01000006">
    <property type="protein sequence ID" value="RJF75317.1"/>
    <property type="molecule type" value="Genomic_DNA"/>
</dbReference>
<reference evidence="3 4" key="1">
    <citation type="submission" date="2018-09" db="EMBL/GenBank/DDBJ databases">
        <authorList>
            <person name="Zhu H."/>
        </authorList>
    </citation>
    <scope>NUCLEOTIDE SEQUENCE [LARGE SCALE GENOMIC DNA]</scope>
    <source>
        <strain evidence="3 4">K2S05-167</strain>
    </source>
</reference>
<dbReference type="InterPro" id="IPR038717">
    <property type="entry name" value="Tc1-like_DDE_dom"/>
</dbReference>
<gene>
    <name evidence="3" type="ORF">D3875_02185</name>
</gene>
<name>A0A418VH17_9DEIO</name>
<dbReference type="GO" id="GO:0003676">
    <property type="term" value="F:nucleic acid binding"/>
    <property type="evidence" value="ECO:0007669"/>
    <property type="project" value="InterPro"/>
</dbReference>
<keyword evidence="4" id="KW-1185">Reference proteome</keyword>
<dbReference type="InterPro" id="IPR009057">
    <property type="entry name" value="Homeodomain-like_sf"/>
</dbReference>
<dbReference type="PANTHER" id="PTHR46564:SF1">
    <property type="entry name" value="TRANSPOSASE"/>
    <property type="match status" value="1"/>
</dbReference>